<reference evidence="2 3" key="1">
    <citation type="submission" date="2011-02" db="EMBL/GenBank/DDBJ databases">
        <title>The Genome Sequence of Sphaeroforma arctica JP610.</title>
        <authorList>
            <consortium name="The Broad Institute Genome Sequencing Platform"/>
            <person name="Russ C."/>
            <person name="Cuomo C."/>
            <person name="Young S.K."/>
            <person name="Zeng Q."/>
            <person name="Gargeya S."/>
            <person name="Alvarado L."/>
            <person name="Berlin A."/>
            <person name="Chapman S.B."/>
            <person name="Chen Z."/>
            <person name="Freedman E."/>
            <person name="Gellesch M."/>
            <person name="Goldberg J."/>
            <person name="Griggs A."/>
            <person name="Gujja S."/>
            <person name="Heilman E."/>
            <person name="Heiman D."/>
            <person name="Howarth C."/>
            <person name="Mehta T."/>
            <person name="Neiman D."/>
            <person name="Pearson M."/>
            <person name="Roberts A."/>
            <person name="Saif S."/>
            <person name="Shea T."/>
            <person name="Shenoy N."/>
            <person name="Sisk P."/>
            <person name="Stolte C."/>
            <person name="Sykes S."/>
            <person name="White J."/>
            <person name="Yandava C."/>
            <person name="Burger G."/>
            <person name="Gray M.W."/>
            <person name="Holland P.W.H."/>
            <person name="King N."/>
            <person name="Lang F.B.F."/>
            <person name="Roger A.J."/>
            <person name="Ruiz-Trillo I."/>
            <person name="Haas B."/>
            <person name="Nusbaum C."/>
            <person name="Birren B."/>
        </authorList>
    </citation>
    <scope>NUCLEOTIDE SEQUENCE [LARGE SCALE GENOMIC DNA]</scope>
    <source>
        <strain evidence="2 3">JP610</strain>
    </source>
</reference>
<dbReference type="Proteomes" id="UP000054560">
    <property type="component" value="Unassembled WGS sequence"/>
</dbReference>
<evidence type="ECO:0000313" key="2">
    <source>
        <dbReference type="EMBL" id="KNC81586.1"/>
    </source>
</evidence>
<keyword evidence="3" id="KW-1185">Reference proteome</keyword>
<dbReference type="EMBL" id="KQ242018">
    <property type="protein sequence ID" value="KNC81586.1"/>
    <property type="molecule type" value="Genomic_DNA"/>
</dbReference>
<dbReference type="AlphaFoldDB" id="A0A0L0FYG7"/>
<evidence type="ECO:0000313" key="3">
    <source>
        <dbReference type="Proteomes" id="UP000054560"/>
    </source>
</evidence>
<accession>A0A0L0FYG7</accession>
<protein>
    <submittedName>
        <fullName evidence="2">Uncharacterized protein</fullName>
    </submittedName>
</protein>
<dbReference type="RefSeq" id="XP_014155488.1">
    <property type="nucleotide sequence ID" value="XM_014300013.1"/>
</dbReference>
<sequence length="162" mass="17355">QSIDAIATAQPTEGVALLAHGSFSTLLTQSLDLPVPYVVKRAVCRLAACTVQHSLTMCTMTNIGTSRFGTAPLLGPLLLPRISNPRISGEIAFVLRESVFAEGWHHIQDSPGVPDSTDVDEGNDAGSAPVNPRKRKVECIDPVEDRENARDNTHALVMGTLE</sequence>
<evidence type="ECO:0000256" key="1">
    <source>
        <dbReference type="SAM" id="MobiDB-lite"/>
    </source>
</evidence>
<feature type="region of interest" description="Disordered" evidence="1">
    <location>
        <begin position="106"/>
        <end position="162"/>
    </location>
</feature>
<name>A0A0L0FYG7_9EUKA</name>
<proteinExistence type="predicted"/>
<gene>
    <name evidence="2" type="ORF">SARC_06105</name>
</gene>
<organism evidence="2 3">
    <name type="scientific">Sphaeroforma arctica JP610</name>
    <dbReference type="NCBI Taxonomy" id="667725"/>
    <lineage>
        <taxon>Eukaryota</taxon>
        <taxon>Ichthyosporea</taxon>
        <taxon>Ichthyophonida</taxon>
        <taxon>Sphaeroforma</taxon>
    </lineage>
</organism>
<feature type="compositionally biased region" description="Basic and acidic residues" evidence="1">
    <location>
        <begin position="137"/>
        <end position="153"/>
    </location>
</feature>
<feature type="non-terminal residue" evidence="2">
    <location>
        <position position="1"/>
    </location>
</feature>
<dbReference type="GeneID" id="25906609"/>